<dbReference type="EMBL" id="NPEU01000331">
    <property type="protein sequence ID" value="RAI33965.1"/>
    <property type="molecule type" value="Genomic_DNA"/>
</dbReference>
<protein>
    <submittedName>
        <fullName evidence="3">Uncharacterized protein</fullName>
    </submittedName>
</protein>
<proteinExistence type="predicted"/>
<evidence type="ECO:0000313" key="4">
    <source>
        <dbReference type="Proteomes" id="UP000248863"/>
    </source>
</evidence>
<dbReference type="AlphaFoldDB" id="A0A327K8F6"/>
<feature type="chain" id="PRO_5016463805" evidence="2">
    <location>
        <begin position="28"/>
        <end position="126"/>
    </location>
</feature>
<evidence type="ECO:0000313" key="3">
    <source>
        <dbReference type="EMBL" id="RAI33965.1"/>
    </source>
</evidence>
<gene>
    <name evidence="3" type="ORF">CH338_21715</name>
</gene>
<organism evidence="3 4">
    <name type="scientific">Rhodoplanes elegans</name>
    <dbReference type="NCBI Taxonomy" id="29408"/>
    <lineage>
        <taxon>Bacteria</taxon>
        <taxon>Pseudomonadati</taxon>
        <taxon>Pseudomonadota</taxon>
        <taxon>Alphaproteobacteria</taxon>
        <taxon>Hyphomicrobiales</taxon>
        <taxon>Nitrobacteraceae</taxon>
        <taxon>Rhodoplanes</taxon>
    </lineage>
</organism>
<reference evidence="3 4" key="1">
    <citation type="submission" date="2017-07" db="EMBL/GenBank/DDBJ databases">
        <title>Draft Genome Sequences of Select Purple Nonsulfur Bacteria.</title>
        <authorList>
            <person name="Lasarre B."/>
            <person name="Mckinlay J.B."/>
        </authorList>
    </citation>
    <scope>NUCLEOTIDE SEQUENCE [LARGE SCALE GENOMIC DNA]</scope>
    <source>
        <strain evidence="3 4">DSM 11907</strain>
    </source>
</reference>
<feature type="signal peptide" evidence="2">
    <location>
        <begin position="1"/>
        <end position="27"/>
    </location>
</feature>
<sequence>MRPMTFVACAAAAGLVAVLFSAPEAEAATKRRQAKTYDIVADYNGRPASRVTVRKRSFLDPGREPLPNSQHYSDYALSPSYTVFPHWMDNNAFPGSWSRAPLPGRRRHQGLHLQDRRQRPARRLRR</sequence>
<comment type="caution">
    <text evidence="3">The sequence shown here is derived from an EMBL/GenBank/DDBJ whole genome shotgun (WGS) entry which is preliminary data.</text>
</comment>
<keyword evidence="2" id="KW-0732">Signal</keyword>
<evidence type="ECO:0000256" key="2">
    <source>
        <dbReference type="SAM" id="SignalP"/>
    </source>
</evidence>
<name>A0A327K8F6_9BRAD</name>
<evidence type="ECO:0000256" key="1">
    <source>
        <dbReference type="SAM" id="MobiDB-lite"/>
    </source>
</evidence>
<dbReference type="Proteomes" id="UP000248863">
    <property type="component" value="Unassembled WGS sequence"/>
</dbReference>
<accession>A0A327K8F6</accession>
<feature type="region of interest" description="Disordered" evidence="1">
    <location>
        <begin position="98"/>
        <end position="126"/>
    </location>
</feature>
<feature type="non-terminal residue" evidence="3">
    <location>
        <position position="126"/>
    </location>
</feature>
<keyword evidence="4" id="KW-1185">Reference proteome</keyword>